<evidence type="ECO:0000313" key="6">
    <source>
        <dbReference type="EMBL" id="KAK7879806.1"/>
    </source>
</evidence>
<keyword evidence="7" id="KW-1185">Reference proteome</keyword>
<dbReference type="PANTHER" id="PTHR25465">
    <property type="entry name" value="B-BOX DOMAIN CONTAINING"/>
    <property type="match status" value="1"/>
</dbReference>
<evidence type="ECO:0000256" key="3">
    <source>
        <dbReference type="ARBA" id="ARBA00022833"/>
    </source>
</evidence>
<dbReference type="Pfam" id="PF13765">
    <property type="entry name" value="PRY"/>
    <property type="match status" value="1"/>
</dbReference>
<dbReference type="InterPro" id="IPR003879">
    <property type="entry name" value="Butyrophylin_SPRY"/>
</dbReference>
<dbReference type="SMART" id="SM00589">
    <property type="entry name" value="PRY"/>
    <property type="match status" value="1"/>
</dbReference>
<evidence type="ECO:0000256" key="4">
    <source>
        <dbReference type="SAM" id="MobiDB-lite"/>
    </source>
</evidence>
<dbReference type="Proteomes" id="UP001460270">
    <property type="component" value="Unassembled WGS sequence"/>
</dbReference>
<dbReference type="GO" id="GO:0008270">
    <property type="term" value="F:zinc ion binding"/>
    <property type="evidence" value="ECO:0007669"/>
    <property type="project" value="UniProtKB-KW"/>
</dbReference>
<comment type="caution">
    <text evidence="6">The sequence shown here is derived from an EMBL/GenBank/DDBJ whole genome shotgun (WGS) entry which is preliminary data.</text>
</comment>
<dbReference type="EMBL" id="JBBPFD010000197">
    <property type="protein sequence ID" value="KAK7879806.1"/>
    <property type="molecule type" value="Genomic_DNA"/>
</dbReference>
<feature type="domain" description="SPRY-associated" evidence="5">
    <location>
        <begin position="122"/>
        <end position="177"/>
    </location>
</feature>
<evidence type="ECO:0000313" key="7">
    <source>
        <dbReference type="Proteomes" id="UP001460270"/>
    </source>
</evidence>
<name>A0AAW0MH26_9GOBI</name>
<dbReference type="SUPFAM" id="SSF49899">
    <property type="entry name" value="Concanavalin A-like lectins/glucanases"/>
    <property type="match status" value="1"/>
</dbReference>
<sequence length="206" mass="23499">MRLGLPARGISLAGPLQNDRARERFRPRPSPGALKTKTKSWSARVRDETKTLNARVRDETKTLNAQVRDETKTLNARVRDETKTLKNGLETSLETKTGLEYYYTRLDHAGAVRLAPGLRKYFCDLTLDPNTAHRKLKLSDNNKKVTRVREEQPYPDHQDRFEYWAQLLCVSANLAFALTNASLHSESGSKKDEKKRSERLFGANAK</sequence>
<reference evidence="7" key="1">
    <citation type="submission" date="2024-04" db="EMBL/GenBank/DDBJ databases">
        <title>Salinicola lusitanus LLJ914,a marine bacterium isolated from the Okinawa Trough.</title>
        <authorList>
            <person name="Li J."/>
        </authorList>
    </citation>
    <scope>NUCLEOTIDE SEQUENCE [LARGE SCALE GENOMIC DNA]</scope>
</reference>
<evidence type="ECO:0000256" key="1">
    <source>
        <dbReference type="ARBA" id="ARBA00022723"/>
    </source>
</evidence>
<keyword evidence="3" id="KW-0862">Zinc</keyword>
<keyword evidence="1" id="KW-0479">Metal-binding</keyword>
<dbReference type="PRINTS" id="PR01407">
    <property type="entry name" value="BUTYPHLNCDUF"/>
</dbReference>
<dbReference type="InterPro" id="IPR051051">
    <property type="entry name" value="E3_ubiq-ligase_TRIM/RNF"/>
</dbReference>
<dbReference type="Gene3D" id="2.60.120.920">
    <property type="match status" value="1"/>
</dbReference>
<protein>
    <recommendedName>
        <fullName evidence="5">SPRY-associated domain-containing protein</fullName>
    </recommendedName>
</protein>
<evidence type="ECO:0000259" key="5">
    <source>
        <dbReference type="SMART" id="SM00589"/>
    </source>
</evidence>
<keyword evidence="2" id="KW-0863">Zinc-finger</keyword>
<organism evidence="6 7">
    <name type="scientific">Mugilogobius chulae</name>
    <name type="common">yellowstripe goby</name>
    <dbReference type="NCBI Taxonomy" id="88201"/>
    <lineage>
        <taxon>Eukaryota</taxon>
        <taxon>Metazoa</taxon>
        <taxon>Chordata</taxon>
        <taxon>Craniata</taxon>
        <taxon>Vertebrata</taxon>
        <taxon>Euteleostomi</taxon>
        <taxon>Actinopterygii</taxon>
        <taxon>Neopterygii</taxon>
        <taxon>Teleostei</taxon>
        <taxon>Neoteleostei</taxon>
        <taxon>Acanthomorphata</taxon>
        <taxon>Gobiaria</taxon>
        <taxon>Gobiiformes</taxon>
        <taxon>Gobioidei</taxon>
        <taxon>Gobiidae</taxon>
        <taxon>Gobionellinae</taxon>
        <taxon>Mugilogobius</taxon>
    </lineage>
</organism>
<dbReference type="InterPro" id="IPR043136">
    <property type="entry name" value="B30.2/SPRY_sf"/>
</dbReference>
<dbReference type="AlphaFoldDB" id="A0AAW0MH26"/>
<dbReference type="InterPro" id="IPR006574">
    <property type="entry name" value="PRY"/>
</dbReference>
<accession>A0AAW0MH26</accession>
<feature type="compositionally biased region" description="Basic and acidic residues" evidence="4">
    <location>
        <begin position="187"/>
        <end position="199"/>
    </location>
</feature>
<dbReference type="InterPro" id="IPR013320">
    <property type="entry name" value="ConA-like_dom_sf"/>
</dbReference>
<feature type="region of interest" description="Disordered" evidence="4">
    <location>
        <begin position="185"/>
        <end position="206"/>
    </location>
</feature>
<gene>
    <name evidence="6" type="ORF">WMY93_033526</name>
</gene>
<proteinExistence type="predicted"/>
<feature type="region of interest" description="Disordered" evidence="4">
    <location>
        <begin position="1"/>
        <end position="45"/>
    </location>
</feature>
<evidence type="ECO:0000256" key="2">
    <source>
        <dbReference type="ARBA" id="ARBA00022771"/>
    </source>
</evidence>
<dbReference type="PANTHER" id="PTHR25465:SF14">
    <property type="entry name" value="E3 UBIQUITIN-PROTEIN LIGASE TRIM65"/>
    <property type="match status" value="1"/>
</dbReference>